<dbReference type="InterPro" id="IPR043129">
    <property type="entry name" value="ATPase_NBD"/>
</dbReference>
<accession>A0ABW2SPJ6</accession>
<dbReference type="Gene3D" id="3.30.420.40">
    <property type="match status" value="1"/>
</dbReference>
<evidence type="ECO:0000259" key="2">
    <source>
        <dbReference type="Pfam" id="PF05378"/>
    </source>
</evidence>
<name>A0ABW2SPJ6_9ACTO</name>
<organism evidence="3 4">
    <name type="scientific">Schaalia naturae</name>
    <dbReference type="NCBI Taxonomy" id="635203"/>
    <lineage>
        <taxon>Bacteria</taxon>
        <taxon>Bacillati</taxon>
        <taxon>Actinomycetota</taxon>
        <taxon>Actinomycetes</taxon>
        <taxon>Actinomycetales</taxon>
        <taxon>Actinomycetaceae</taxon>
        <taxon>Schaalia</taxon>
    </lineage>
</organism>
<dbReference type="PANTHER" id="PTHR11365:SF23">
    <property type="entry name" value="HYPOTHETICAL 5-OXOPROLINASE (EUROFUNG)-RELATED"/>
    <property type="match status" value="1"/>
</dbReference>
<dbReference type="Pfam" id="PF05378">
    <property type="entry name" value="Hydant_A_N"/>
    <property type="match status" value="1"/>
</dbReference>
<evidence type="ECO:0000259" key="1">
    <source>
        <dbReference type="Pfam" id="PF01968"/>
    </source>
</evidence>
<feature type="domain" description="Hydantoinase A/oxoprolinase" evidence="1">
    <location>
        <begin position="195"/>
        <end position="499"/>
    </location>
</feature>
<reference evidence="4" key="1">
    <citation type="journal article" date="2019" name="Int. J. Syst. Evol. Microbiol.">
        <title>The Global Catalogue of Microorganisms (GCM) 10K type strain sequencing project: providing services to taxonomists for standard genome sequencing and annotation.</title>
        <authorList>
            <consortium name="The Broad Institute Genomics Platform"/>
            <consortium name="The Broad Institute Genome Sequencing Center for Infectious Disease"/>
            <person name="Wu L."/>
            <person name="Ma J."/>
        </authorList>
    </citation>
    <scope>NUCLEOTIDE SEQUENCE [LARGE SCALE GENOMIC DNA]</scope>
    <source>
        <strain evidence="4">CCUG 56698</strain>
    </source>
</reference>
<dbReference type="Proteomes" id="UP001596527">
    <property type="component" value="Unassembled WGS sequence"/>
</dbReference>
<feature type="domain" description="Hydantoinase/oxoprolinase N-terminal" evidence="2">
    <location>
        <begin position="4"/>
        <end position="167"/>
    </location>
</feature>
<comment type="caution">
    <text evidence="3">The sequence shown here is derived from an EMBL/GenBank/DDBJ whole genome shotgun (WGS) entry which is preliminary data.</text>
</comment>
<dbReference type="Pfam" id="PF01968">
    <property type="entry name" value="Hydantoinase_A"/>
    <property type="match status" value="1"/>
</dbReference>
<dbReference type="InterPro" id="IPR002821">
    <property type="entry name" value="Hydantoinase_A"/>
</dbReference>
<protein>
    <submittedName>
        <fullName evidence="3">Hydantoinase/oxoprolinase family protein</fullName>
    </submittedName>
</protein>
<evidence type="ECO:0000313" key="4">
    <source>
        <dbReference type="Proteomes" id="UP001596527"/>
    </source>
</evidence>
<dbReference type="SUPFAM" id="SSF53067">
    <property type="entry name" value="Actin-like ATPase domain"/>
    <property type="match status" value="1"/>
</dbReference>
<dbReference type="InterPro" id="IPR008040">
    <property type="entry name" value="Hydant_A_N"/>
</dbReference>
<dbReference type="RefSeq" id="WP_380974881.1">
    <property type="nucleotide sequence ID" value="NZ_JBHTEF010000001.1"/>
</dbReference>
<gene>
    <name evidence="3" type="ORF">ACFQWG_09915</name>
</gene>
<keyword evidence="4" id="KW-1185">Reference proteome</keyword>
<dbReference type="PANTHER" id="PTHR11365">
    <property type="entry name" value="5-OXOPROLINASE RELATED"/>
    <property type="match status" value="1"/>
</dbReference>
<evidence type="ECO:0000313" key="3">
    <source>
        <dbReference type="EMBL" id="MFC7581508.1"/>
    </source>
</evidence>
<sequence>MTVRIGIDVGGTFTDAVALDNETYELLGSVKIPTTHTADAGVAAGIVESLNRLMEQCGIQPEDVSFIAHGTTQATNALLEGDVAPVGILTYWEGLEGRKAKADTRIGDIELAPGKRLRTANACVEVKGAGADLAGATDRAVAGLAASGAAAVVAAEAFSVDDDRNENLGVERAEAAGLPATATNDVSKLYGLKIRTRTAVVNASIMPKMLDTANLTESSIKEARISAPLMVMRCDGGVMTVEEVRRRPILTILSGPAAGVAGALMYERLSDGLFFEVGGTSTDISCVKDGRVMVRYAEVGGHKTYLNSLDVRTVGIGGGSMIQLDGGIPVAVGPRSAHIAALEYEVFHDPVEDPTLAVVSPMAGDPTYAVVRGVDGATVALTLTGAANIAGFASGDDYAAGDVTAARRAWAPLAASMGCSVEDAARRVLDLAAEKNEKVAQALMRDYSMNPETTVFVGGGGGASTAVPALAEKMGAEWRLARNSSVISPIGVALALVRDTVERTIVDPTQEDILAVRNEAESQAVRAGASPGTIEVSVEVDPQRNLVRAVATGATELRSKDRRQEPLADAELARICAQSMGLSDSSIAESARSEGLHVYQGAIRPRRFFGLVPGKAVEPVRVIDDFGVVRLQRKDGAVVQTTVSAWKDVTRRAVENHTVYDDGGASLPNVHLICGQRIVDLSGVQSLDQIIALGEAELHRFDASQPMAVLVSARVD</sequence>
<proteinExistence type="predicted"/>
<dbReference type="EMBL" id="JBHTEF010000001">
    <property type="protein sequence ID" value="MFC7581508.1"/>
    <property type="molecule type" value="Genomic_DNA"/>
</dbReference>
<dbReference type="InterPro" id="IPR045079">
    <property type="entry name" value="Oxoprolinase-like"/>
</dbReference>